<dbReference type="Proteomes" id="UP000179001">
    <property type="component" value="Unassembled WGS sequence"/>
</dbReference>
<evidence type="ECO:0000313" key="2">
    <source>
        <dbReference type="Proteomes" id="UP000179001"/>
    </source>
</evidence>
<organism evidence="1 2">
    <name type="scientific">Candidatus Falkowbacteria bacterium RIFOXYC2_FULL_36_12</name>
    <dbReference type="NCBI Taxonomy" id="1798002"/>
    <lineage>
        <taxon>Bacteria</taxon>
        <taxon>Candidatus Falkowiibacteriota</taxon>
    </lineage>
</organism>
<dbReference type="AlphaFoldDB" id="A0A1F5T352"/>
<sequence length="103" mass="11817">MERLTNEKNDAIRAEARQKALEEAREHGLQVGTTVGFYDLRDRMSYELLEIIGDTAIIGYENERDGKVRIEAPLQDLVDVNRVLNIASEIMATRSSIRPEQWN</sequence>
<accession>A0A1F5T352</accession>
<comment type="caution">
    <text evidence="1">The sequence shown here is derived from an EMBL/GenBank/DDBJ whole genome shotgun (WGS) entry which is preliminary data.</text>
</comment>
<proteinExistence type="predicted"/>
<protein>
    <submittedName>
        <fullName evidence="1">Uncharacterized protein</fullName>
    </submittedName>
</protein>
<reference evidence="1 2" key="1">
    <citation type="journal article" date="2016" name="Nat. Commun.">
        <title>Thousands of microbial genomes shed light on interconnected biogeochemical processes in an aquifer system.</title>
        <authorList>
            <person name="Anantharaman K."/>
            <person name="Brown C.T."/>
            <person name="Hug L.A."/>
            <person name="Sharon I."/>
            <person name="Castelle C.J."/>
            <person name="Probst A.J."/>
            <person name="Thomas B.C."/>
            <person name="Singh A."/>
            <person name="Wilkins M.J."/>
            <person name="Karaoz U."/>
            <person name="Brodie E.L."/>
            <person name="Williams K.H."/>
            <person name="Hubbard S.S."/>
            <person name="Banfield J.F."/>
        </authorList>
    </citation>
    <scope>NUCLEOTIDE SEQUENCE [LARGE SCALE GENOMIC DNA]</scope>
</reference>
<dbReference type="EMBL" id="MFGJ01000001">
    <property type="protein sequence ID" value="OGF33395.1"/>
    <property type="molecule type" value="Genomic_DNA"/>
</dbReference>
<gene>
    <name evidence="1" type="ORF">A2478_01695</name>
</gene>
<name>A0A1F5T352_9BACT</name>
<evidence type="ECO:0000313" key="1">
    <source>
        <dbReference type="EMBL" id="OGF33395.1"/>
    </source>
</evidence>